<protein>
    <submittedName>
        <fullName evidence="3">Uncharacterized protein</fullName>
    </submittedName>
</protein>
<feature type="compositionally biased region" description="Low complexity" evidence="1">
    <location>
        <begin position="97"/>
        <end position="111"/>
    </location>
</feature>
<dbReference type="VEuPathDB" id="FungiDB:SMAC_04360"/>
<keyword evidence="2" id="KW-0472">Membrane</keyword>
<organism evidence="3 4">
    <name type="scientific">Sordaria macrospora</name>
    <dbReference type="NCBI Taxonomy" id="5147"/>
    <lineage>
        <taxon>Eukaryota</taxon>
        <taxon>Fungi</taxon>
        <taxon>Dikarya</taxon>
        <taxon>Ascomycota</taxon>
        <taxon>Pezizomycotina</taxon>
        <taxon>Sordariomycetes</taxon>
        <taxon>Sordariomycetidae</taxon>
        <taxon>Sordariales</taxon>
        <taxon>Sordariaceae</taxon>
        <taxon>Sordaria</taxon>
    </lineage>
</organism>
<name>A0A8S9A1Y8_SORMA</name>
<keyword evidence="2" id="KW-0812">Transmembrane</keyword>
<accession>A0A8S9A1Y8</accession>
<comment type="caution">
    <text evidence="3">The sequence shown here is derived from an EMBL/GenBank/DDBJ whole genome shotgun (WGS) entry which is preliminary data.</text>
</comment>
<gene>
    <name evidence="3" type="ORF">SMACR_04360</name>
</gene>
<evidence type="ECO:0000256" key="2">
    <source>
        <dbReference type="SAM" id="Phobius"/>
    </source>
</evidence>
<feature type="compositionally biased region" description="Pro residues" evidence="1">
    <location>
        <begin position="148"/>
        <end position="163"/>
    </location>
</feature>
<reference evidence="3 4" key="1">
    <citation type="submission" date="2017-07" db="EMBL/GenBank/DDBJ databases">
        <title>Genome sequence of the Sordaria macrospora wild type strain R19027.</title>
        <authorList>
            <person name="Nowrousian M."/>
            <person name="Teichert I."/>
            <person name="Kueck U."/>
        </authorList>
    </citation>
    <scope>NUCLEOTIDE SEQUENCE [LARGE SCALE GENOMIC DNA]</scope>
    <source>
        <strain evidence="3 4">R19027</strain>
        <tissue evidence="3">Mycelium</tissue>
    </source>
</reference>
<evidence type="ECO:0000313" key="4">
    <source>
        <dbReference type="Proteomes" id="UP000433876"/>
    </source>
</evidence>
<dbReference type="Proteomes" id="UP000433876">
    <property type="component" value="Unassembled WGS sequence"/>
</dbReference>
<dbReference type="AlphaFoldDB" id="A0A8S9A1Y8"/>
<proteinExistence type="predicted"/>
<feature type="transmembrane region" description="Helical" evidence="2">
    <location>
        <begin position="48"/>
        <end position="69"/>
    </location>
</feature>
<evidence type="ECO:0000313" key="3">
    <source>
        <dbReference type="EMBL" id="KAA8635778.1"/>
    </source>
</evidence>
<dbReference type="OMA" id="HPITKRE"/>
<sequence length="163" mass="17853">MPPIALAPRLRRAKNLLTFTSVSRNLNLNLNHDLHSLTKRKTLTRTNIITLAVFLVLLLFIILFFGVFLPRYRRQKELKDRQQVLREMLTAEERAASRASAGAGASTAGRSRTGGGSNNAGVGPQRQGGEAIPMDNMTVPDGDGGWVEPPPPYVADPKPAYHP</sequence>
<dbReference type="EMBL" id="NMPR01000009">
    <property type="protein sequence ID" value="KAA8635778.1"/>
    <property type="molecule type" value="Genomic_DNA"/>
</dbReference>
<evidence type="ECO:0000256" key="1">
    <source>
        <dbReference type="SAM" id="MobiDB-lite"/>
    </source>
</evidence>
<feature type="region of interest" description="Disordered" evidence="1">
    <location>
        <begin position="94"/>
        <end position="163"/>
    </location>
</feature>
<keyword evidence="2" id="KW-1133">Transmembrane helix</keyword>